<dbReference type="SUPFAM" id="SSF51658">
    <property type="entry name" value="Xylose isomerase-like"/>
    <property type="match status" value="1"/>
</dbReference>
<feature type="domain" description="Xylose isomerase-like TIM barrel" evidence="1">
    <location>
        <begin position="22"/>
        <end position="252"/>
    </location>
</feature>
<keyword evidence="2" id="KW-0413">Isomerase</keyword>
<dbReference type="EMBL" id="JANFPI010000004">
    <property type="protein sequence ID" value="MCX8998224.1"/>
    <property type="molecule type" value="Genomic_DNA"/>
</dbReference>
<dbReference type="Gene3D" id="3.20.20.150">
    <property type="entry name" value="Divalent-metal-dependent TIM barrel enzymes"/>
    <property type="match status" value="1"/>
</dbReference>
<dbReference type="PANTHER" id="PTHR12110:SF48">
    <property type="entry name" value="BLL3656 PROTEIN"/>
    <property type="match status" value="1"/>
</dbReference>
<evidence type="ECO:0000313" key="3">
    <source>
        <dbReference type="Proteomes" id="UP001208771"/>
    </source>
</evidence>
<dbReference type="Proteomes" id="UP001208771">
    <property type="component" value="Unassembled WGS sequence"/>
</dbReference>
<protein>
    <submittedName>
        <fullName evidence="2">Sugar phosphate isomerase/epimerase</fullName>
    </submittedName>
</protein>
<dbReference type="Pfam" id="PF01261">
    <property type="entry name" value="AP_endonuc_2"/>
    <property type="match status" value="1"/>
</dbReference>
<gene>
    <name evidence="2" type="ORF">NOF55_14015</name>
</gene>
<sequence length="273" mass="28592">MSRTYALAFLTVPDLQPVEAIRIAAETGYDSVGLRLLPAAATGEEPYPILTDPTVLAEARAALADTGMRVGDVEIVRLKPETRAGDFIPFLECAATLGASNILVAGDDPEPARLSQTFGAFALLASRYGLTADLEFMPWTGVRDAATALAVVEGAGQPNGGVLVDALHWHRTGGRIDDLALIPPGRIHYVQLCDAPADFDPSDEGLIAIARGGRLMPGDGGIDLAAFVHALPDDVPVSVEVASAALTRRLTPRERATQALATAKAVIAGAYME</sequence>
<comment type="caution">
    <text evidence="2">The sequence shown here is derived from an EMBL/GenBank/DDBJ whole genome shotgun (WGS) entry which is preliminary data.</text>
</comment>
<dbReference type="InterPro" id="IPR013022">
    <property type="entry name" value="Xyl_isomerase-like_TIM-brl"/>
</dbReference>
<dbReference type="InterPro" id="IPR036237">
    <property type="entry name" value="Xyl_isomerase-like_sf"/>
</dbReference>
<dbReference type="InterPro" id="IPR050312">
    <property type="entry name" value="IolE/XylAMocC-like"/>
</dbReference>
<reference evidence="2" key="1">
    <citation type="submission" date="2022-07" db="EMBL/GenBank/DDBJ databases">
        <title>Ectorhizobium quercum gen.nov., sp. nov.</title>
        <authorList>
            <person name="Ma T."/>
            <person name="Li Y."/>
        </authorList>
    </citation>
    <scope>NUCLEOTIDE SEQUENCE</scope>
    <source>
        <strain evidence="2">BDR2-2</strain>
    </source>
</reference>
<evidence type="ECO:0000313" key="2">
    <source>
        <dbReference type="EMBL" id="MCX8998224.1"/>
    </source>
</evidence>
<name>A0AAE3N092_9HYPH</name>
<evidence type="ECO:0000259" key="1">
    <source>
        <dbReference type="Pfam" id="PF01261"/>
    </source>
</evidence>
<dbReference type="GO" id="GO:0016853">
    <property type="term" value="F:isomerase activity"/>
    <property type="evidence" value="ECO:0007669"/>
    <property type="project" value="UniProtKB-KW"/>
</dbReference>
<keyword evidence="3" id="KW-1185">Reference proteome</keyword>
<organism evidence="2 3">
    <name type="scientific">Ectorhizobium quercum</name>
    <dbReference type="NCBI Taxonomy" id="2965071"/>
    <lineage>
        <taxon>Bacteria</taxon>
        <taxon>Pseudomonadati</taxon>
        <taxon>Pseudomonadota</taxon>
        <taxon>Alphaproteobacteria</taxon>
        <taxon>Hyphomicrobiales</taxon>
        <taxon>Rhizobiaceae</taxon>
        <taxon>Ectorhizobium</taxon>
    </lineage>
</organism>
<dbReference type="RefSeq" id="WP_306412006.1">
    <property type="nucleotide sequence ID" value="NZ_JANFPI010000004.1"/>
</dbReference>
<accession>A0AAE3N092</accession>
<dbReference type="PANTHER" id="PTHR12110">
    <property type="entry name" value="HYDROXYPYRUVATE ISOMERASE"/>
    <property type="match status" value="1"/>
</dbReference>
<dbReference type="AlphaFoldDB" id="A0AAE3N092"/>
<proteinExistence type="predicted"/>